<dbReference type="Gene3D" id="3.30.420.310">
    <property type="entry name" value="2-keto-3-deoxy-galactonokinase, C-terminal domain"/>
    <property type="match status" value="1"/>
</dbReference>
<keyword evidence="2" id="KW-1185">Reference proteome</keyword>
<proteinExistence type="predicted"/>
<reference evidence="1 2" key="2">
    <citation type="submission" date="2007-01" db="EMBL/GenBank/DDBJ databases">
        <title>Sequencing of the draft genome and assembly of Thermosinus carboxydivorans Nor1.</title>
        <authorList>
            <consortium name="US DOE Joint Genome Institute (JGI-PGF)"/>
            <person name="Copeland A."/>
            <person name="Lucas S."/>
            <person name="Lapidus A."/>
            <person name="Barry K."/>
            <person name="Glavina del Rio T."/>
            <person name="Dalin E."/>
            <person name="Tice H."/>
            <person name="Bruce D."/>
            <person name="Pitluck S."/>
            <person name="Richardson P."/>
        </authorList>
    </citation>
    <scope>NUCLEOTIDE SEQUENCE [LARGE SCALE GENOMIC DNA]</scope>
    <source>
        <strain evidence="1 2">Nor1</strain>
    </source>
</reference>
<dbReference type="OrthoDB" id="256574at2"/>
<organism evidence="1 2">
    <name type="scientific">Thermosinus carboxydivorans Nor1</name>
    <dbReference type="NCBI Taxonomy" id="401526"/>
    <lineage>
        <taxon>Bacteria</taxon>
        <taxon>Bacillati</taxon>
        <taxon>Bacillota</taxon>
        <taxon>Negativicutes</taxon>
        <taxon>Selenomonadales</taxon>
        <taxon>Sporomusaceae</taxon>
        <taxon>Thermosinus</taxon>
    </lineage>
</organism>
<sequence length="331" mass="34894">MYIATIDTGTTNTRVKVWHEGVVCGQAAAAVGVRDTVRTGSRARLQQGVHACLETALAEAGISWKKVGLVLASGMITSNVGLCEVPHVPAPAGVFEVARGMVAAVIPEVLDGPIWFVPGVKNAVAEVSLETCEGMDMMRGEEVETFGIMTQMGLNGPALVALPGSHSKYICIDETGRITGCLTTLAGELLDVITHHTLLADALGGAFADAINPDMLRQGAAYARDVGLSRLCFTTRILHLFTGCSRNDKANFLLGAVLAADLMALRGSQALKFNPEIPVWVAGKSELRQALILLFDDDPHFRGRVREVDDAVLQNAAGAGAIAVARARGLV</sequence>
<dbReference type="InterPro" id="IPR007729">
    <property type="entry name" value="DGOK"/>
</dbReference>
<gene>
    <name evidence="1" type="ORF">TcarDRAFT_2565</name>
</gene>
<accession>A1HM25</accession>
<dbReference type="GO" id="GO:0008671">
    <property type="term" value="F:2-dehydro-3-deoxygalactonokinase activity"/>
    <property type="evidence" value="ECO:0007669"/>
    <property type="project" value="InterPro"/>
</dbReference>
<dbReference type="GO" id="GO:0034194">
    <property type="term" value="P:D-galactonate catabolic process"/>
    <property type="evidence" value="ECO:0007669"/>
    <property type="project" value="InterPro"/>
</dbReference>
<dbReference type="AlphaFoldDB" id="A1HM25"/>
<dbReference type="eggNOG" id="COG3734">
    <property type="taxonomic scope" value="Bacteria"/>
</dbReference>
<keyword evidence="1" id="KW-0808">Transferase</keyword>
<keyword evidence="1" id="KW-0418">Kinase</keyword>
<protein>
    <submittedName>
        <fullName evidence="1">Putative 2-dehydro-3-deoxygalactonokinase protein</fullName>
    </submittedName>
</protein>
<dbReference type="EMBL" id="AAWL01000001">
    <property type="protein sequence ID" value="EAX48876.1"/>
    <property type="molecule type" value="Genomic_DNA"/>
</dbReference>
<evidence type="ECO:0000313" key="2">
    <source>
        <dbReference type="Proteomes" id="UP000005139"/>
    </source>
</evidence>
<dbReference type="Proteomes" id="UP000005139">
    <property type="component" value="Unassembled WGS sequence"/>
</dbReference>
<name>A1HM25_9FIRM</name>
<dbReference type="InterPro" id="IPR042258">
    <property type="entry name" value="DGOK_N"/>
</dbReference>
<reference evidence="1 2" key="1">
    <citation type="submission" date="2007-01" db="EMBL/GenBank/DDBJ databases">
        <title>Annotation of the draft genome assembly of Thermosinus carboxydivorans Nor1.</title>
        <authorList>
            <consortium name="US DOE Joint Genome Institute (JGI-ORNL)"/>
            <person name="Larimer F."/>
            <person name="Land M."/>
            <person name="Hauser L."/>
        </authorList>
    </citation>
    <scope>NUCLEOTIDE SEQUENCE [LARGE SCALE GENOMIC DNA]</scope>
    <source>
        <strain evidence="1 2">Nor1</strain>
    </source>
</reference>
<dbReference type="Pfam" id="PF05035">
    <property type="entry name" value="DGOK"/>
    <property type="match status" value="1"/>
</dbReference>
<dbReference type="RefSeq" id="WP_007288083.1">
    <property type="nucleotide sequence ID" value="NZ_AAWL01000001.1"/>
</dbReference>
<evidence type="ECO:0000313" key="1">
    <source>
        <dbReference type="EMBL" id="EAX48876.1"/>
    </source>
</evidence>
<dbReference type="InterPro" id="IPR042257">
    <property type="entry name" value="DGOK_C"/>
</dbReference>
<dbReference type="CDD" id="cd24012">
    <property type="entry name" value="ASKHA_NBD_KDGal-kinase"/>
    <property type="match status" value="1"/>
</dbReference>
<comment type="caution">
    <text evidence="1">The sequence shown here is derived from an EMBL/GenBank/DDBJ whole genome shotgun (WGS) entry which is preliminary data.</text>
</comment>
<dbReference type="Gene3D" id="3.30.420.300">
    <property type="entry name" value="2-keto-3-deoxy-galactonokinase, substrate binding domain"/>
    <property type="match status" value="1"/>
</dbReference>